<proteinExistence type="predicted"/>
<keyword evidence="2" id="KW-1185">Reference proteome</keyword>
<dbReference type="EMBL" id="BAABKE010000007">
    <property type="protein sequence ID" value="GAA5102654.1"/>
    <property type="molecule type" value="Genomic_DNA"/>
</dbReference>
<dbReference type="RefSeq" id="WP_171973714.1">
    <property type="nucleotide sequence ID" value="NZ_BAABKE010000007.1"/>
</dbReference>
<accession>A0ABP9MV40</accession>
<evidence type="ECO:0000313" key="1">
    <source>
        <dbReference type="EMBL" id="GAA5102654.1"/>
    </source>
</evidence>
<name>A0ABP9MV40_9GAMM</name>
<protein>
    <submittedName>
        <fullName evidence="1">Uncharacterized protein</fullName>
    </submittedName>
</protein>
<comment type="caution">
    <text evidence="1">The sequence shown here is derived from an EMBL/GenBank/DDBJ whole genome shotgun (WGS) entry which is preliminary data.</text>
</comment>
<dbReference type="Proteomes" id="UP001500631">
    <property type="component" value="Unassembled WGS sequence"/>
</dbReference>
<organism evidence="1 2">
    <name type="scientific">Wohlfahrtiimonas larvae</name>
    <dbReference type="NCBI Taxonomy" id="1157986"/>
    <lineage>
        <taxon>Bacteria</taxon>
        <taxon>Pseudomonadati</taxon>
        <taxon>Pseudomonadota</taxon>
        <taxon>Gammaproteobacteria</taxon>
        <taxon>Cardiobacteriales</taxon>
        <taxon>Ignatzschineriaceae</taxon>
        <taxon>Wohlfahrtiimonas</taxon>
    </lineage>
</organism>
<reference evidence="2" key="1">
    <citation type="journal article" date="2019" name="Int. J. Syst. Evol. Microbiol.">
        <title>The Global Catalogue of Microorganisms (GCM) 10K type strain sequencing project: providing services to taxonomists for standard genome sequencing and annotation.</title>
        <authorList>
            <consortium name="The Broad Institute Genomics Platform"/>
            <consortium name="The Broad Institute Genome Sequencing Center for Infectious Disease"/>
            <person name="Wu L."/>
            <person name="Ma J."/>
        </authorList>
    </citation>
    <scope>NUCLEOTIDE SEQUENCE [LARGE SCALE GENOMIC DNA]</scope>
    <source>
        <strain evidence="2">JCM 18424</strain>
    </source>
</reference>
<sequence>MHFECEVCGKAHETEEALKNCCQIDLMEAIASLVELEREKYEMCHTPG</sequence>
<gene>
    <name evidence="1" type="ORF">GCM10023338_20220</name>
</gene>
<evidence type="ECO:0000313" key="2">
    <source>
        <dbReference type="Proteomes" id="UP001500631"/>
    </source>
</evidence>